<dbReference type="PATRIC" id="fig|1125724.3.peg.581"/>
<comment type="caution">
    <text evidence="3">The sequence shown here is derived from an EMBL/GenBank/DDBJ whole genome shotgun (WGS) entry which is preliminary data.</text>
</comment>
<evidence type="ECO:0000313" key="3">
    <source>
        <dbReference type="EMBL" id="EID51688.1"/>
    </source>
</evidence>
<protein>
    <submittedName>
        <fullName evidence="3">PF11268 family protein</fullName>
    </submittedName>
</protein>
<evidence type="ECO:0000313" key="4">
    <source>
        <dbReference type="Proteomes" id="UP000004863"/>
    </source>
</evidence>
<dbReference type="Proteomes" id="UP000004863">
    <property type="component" value="Unassembled WGS sequence"/>
</dbReference>
<organism evidence="3 4">
    <name type="scientific">Rothia aeria F0474</name>
    <dbReference type="NCBI Taxonomy" id="1125724"/>
    <lineage>
        <taxon>Bacteria</taxon>
        <taxon>Bacillati</taxon>
        <taxon>Actinomycetota</taxon>
        <taxon>Actinomycetes</taxon>
        <taxon>Micrococcales</taxon>
        <taxon>Micrococcaceae</taxon>
        <taxon>Rothia</taxon>
    </lineage>
</organism>
<dbReference type="InterPro" id="IPR021421">
    <property type="entry name" value="DUF3071"/>
</dbReference>
<feature type="region of interest" description="Disordered" evidence="1">
    <location>
        <begin position="208"/>
        <end position="235"/>
    </location>
</feature>
<keyword evidence="4" id="KW-1185">Reference proteome</keyword>
<feature type="compositionally biased region" description="Basic residues" evidence="1">
    <location>
        <begin position="497"/>
        <end position="508"/>
    </location>
</feature>
<feature type="compositionally biased region" description="Polar residues" evidence="1">
    <location>
        <begin position="284"/>
        <end position="313"/>
    </location>
</feature>
<dbReference type="InterPro" id="IPR047682">
    <property type="entry name" value="SepH-like"/>
</dbReference>
<proteinExistence type="predicted"/>
<sequence>MLELRLVGVHDDGENLVLESADGTRFALPIDMNLRTSITKARRIQPARGLGTKGSFGPRDIQTRFRQGASVEEIAEESGWEPERVRRYEWPIVAERAHIIRAAQGVKVGRRSSASGLAQIPVTLASRIADVTAAHGFAEAAQDWSTRQKDNGQWSIEVDFALTPRDREELPARVMFPARWVYNPANQSLYASNEAAYFLMGNAEDEVYDTKKQEEEPQPSSQPKAPSSTGSGASSVADVPVAVATGVAPVDASRVSSSTIKGTSPDERKLNELLERARSVSRPGPTTQQLRVVAQPSTVTVTEGSDSANNATDSSRHREQVRAQGAASQGAAHRGVSSPQDSADESPQEPVDDRDVASFSAGDGSFYGRRAGRETSSPERGTAGTTPEPREERRFGGQENRRPSIGGTFGAPRRESAGSTENAGATEGTGVRERTEHGLSQSSRPAAPAGAERDTSFSTQAQQRPAQAETTRADTATVPTEGTSAESKPEPAETKRHEKPKSSGRNKQRMSVPAWDEIIFGGRK</sequence>
<feature type="domain" description="DUF3071" evidence="2">
    <location>
        <begin position="1"/>
        <end position="163"/>
    </location>
</feature>
<dbReference type="NCBIfam" id="NF040712">
    <property type="entry name" value="SepH"/>
    <property type="match status" value="1"/>
</dbReference>
<evidence type="ECO:0000256" key="1">
    <source>
        <dbReference type="SAM" id="MobiDB-lite"/>
    </source>
</evidence>
<feature type="region of interest" description="Disordered" evidence="1">
    <location>
        <begin position="276"/>
        <end position="524"/>
    </location>
</feature>
<dbReference type="AlphaFoldDB" id="I0UUY5"/>
<name>I0UUY5_9MICC</name>
<gene>
    <name evidence="3" type="ORF">HMPREF1324_1924</name>
</gene>
<accession>I0UUY5</accession>
<evidence type="ECO:0000259" key="2">
    <source>
        <dbReference type="Pfam" id="PF11268"/>
    </source>
</evidence>
<dbReference type="EMBL" id="AJJQ01000014">
    <property type="protein sequence ID" value="EID51688.1"/>
    <property type="molecule type" value="Genomic_DNA"/>
</dbReference>
<dbReference type="RefSeq" id="WP_006887547.1">
    <property type="nucleotide sequence ID" value="NZ_AJJQ01000014.1"/>
</dbReference>
<feature type="compositionally biased region" description="Low complexity" evidence="1">
    <location>
        <begin position="218"/>
        <end position="235"/>
    </location>
</feature>
<reference evidence="3" key="1">
    <citation type="submission" date="2012-03" db="EMBL/GenBank/DDBJ databases">
        <authorList>
            <person name="Durkin A.S."/>
            <person name="McCorrison J."/>
            <person name="Torralba M."/>
            <person name="Gillis M."/>
            <person name="Methe B."/>
            <person name="Sutton G."/>
            <person name="Nelson K.E."/>
        </authorList>
    </citation>
    <scope>NUCLEOTIDE SEQUENCE [LARGE SCALE GENOMIC DNA]</scope>
    <source>
        <strain evidence="3">F0474</strain>
    </source>
</reference>
<feature type="compositionally biased region" description="Basic and acidic residues" evidence="1">
    <location>
        <begin position="388"/>
        <end position="402"/>
    </location>
</feature>
<feature type="compositionally biased region" description="Basic and acidic residues" evidence="1">
    <location>
        <begin position="487"/>
        <end position="496"/>
    </location>
</feature>
<feature type="compositionally biased region" description="Polar residues" evidence="1">
    <location>
        <begin position="456"/>
        <end position="486"/>
    </location>
</feature>
<dbReference type="Pfam" id="PF11268">
    <property type="entry name" value="DUF3071"/>
    <property type="match status" value="1"/>
</dbReference>
<feature type="region of interest" description="Disordered" evidence="1">
    <location>
        <begin position="251"/>
        <end position="270"/>
    </location>
</feature>